<feature type="domain" description="Sushi" evidence="3">
    <location>
        <begin position="220"/>
        <end position="265"/>
    </location>
</feature>
<accession>A0A0G4EKL1</accession>
<keyword evidence="5" id="KW-1185">Reference proteome</keyword>
<evidence type="ECO:0000256" key="2">
    <source>
        <dbReference type="SAM" id="MobiDB-lite"/>
    </source>
</evidence>
<organism evidence="4 5">
    <name type="scientific">Vitrella brassicaformis (strain CCMP3155)</name>
    <dbReference type="NCBI Taxonomy" id="1169540"/>
    <lineage>
        <taxon>Eukaryota</taxon>
        <taxon>Sar</taxon>
        <taxon>Alveolata</taxon>
        <taxon>Colpodellida</taxon>
        <taxon>Vitrellaceae</taxon>
        <taxon>Vitrella</taxon>
    </lineage>
</organism>
<dbReference type="SUPFAM" id="SSF57535">
    <property type="entry name" value="Complement control module/SCR domain"/>
    <property type="match status" value="1"/>
</dbReference>
<dbReference type="AlphaFoldDB" id="A0A0G4EKL1"/>
<feature type="compositionally biased region" description="Polar residues" evidence="2">
    <location>
        <begin position="744"/>
        <end position="754"/>
    </location>
</feature>
<protein>
    <recommendedName>
        <fullName evidence="3">Sushi domain-containing protein</fullName>
    </recommendedName>
</protein>
<dbReference type="Proteomes" id="UP000041254">
    <property type="component" value="Unassembled WGS sequence"/>
</dbReference>
<dbReference type="InterPro" id="IPR000436">
    <property type="entry name" value="Sushi_SCR_CCP_dom"/>
</dbReference>
<evidence type="ECO:0000259" key="3">
    <source>
        <dbReference type="Pfam" id="PF00084"/>
    </source>
</evidence>
<keyword evidence="1" id="KW-1015">Disulfide bond</keyword>
<dbReference type="PhylomeDB" id="A0A0G4EKL1"/>
<evidence type="ECO:0000256" key="1">
    <source>
        <dbReference type="ARBA" id="ARBA00023157"/>
    </source>
</evidence>
<dbReference type="VEuPathDB" id="CryptoDB:Vbra_5068"/>
<proteinExistence type="predicted"/>
<dbReference type="InParanoid" id="A0A0G4EKL1"/>
<name>A0A0G4EKL1_VITBC</name>
<dbReference type="Pfam" id="PF00084">
    <property type="entry name" value="Sushi"/>
    <property type="match status" value="1"/>
</dbReference>
<evidence type="ECO:0000313" key="5">
    <source>
        <dbReference type="Proteomes" id="UP000041254"/>
    </source>
</evidence>
<dbReference type="EMBL" id="CDMY01000253">
    <property type="protein sequence ID" value="CEL97097.1"/>
    <property type="molecule type" value="Genomic_DNA"/>
</dbReference>
<gene>
    <name evidence="4" type="ORF">Vbra_5068</name>
</gene>
<dbReference type="OrthoDB" id="5951731at2759"/>
<evidence type="ECO:0000313" key="4">
    <source>
        <dbReference type="EMBL" id="CEL97097.1"/>
    </source>
</evidence>
<sequence length="912" mass="101732">MAALAPGWSFFIYVDVDGETTTRRTVLFDSGTDSRFQIVIEPWPLRAIGKMKIGVQEGENRERRWMRRGSGGATVKIERQEVMVHIFRELQELTPQGGRLLVLKDTTASLNQTEKFTIGCDADDFNCLHGDVRLVTIRFRSFDPKTEVPLAVNDLNYILGRTAICGNGIVEPGEECDGVDKTEAETNCACNCRKLCPPWGEYMEKYQFHDKHVTADYAAGTEGRTAGDYRVLMCMPGYSSTRRYRKKEIVYCEPDGQWTPPETVCKKDCARPYREEVIRQNLSYWVGGPEVNEKTHGTIVKVHCKGGAEVTISIPRVERTVKCIDGQYTIPGFHCEAYCQEYPDLGQMMYMVKLPPGVYPNSPESLQHMTYRNITCVEPHAPAGGASYSVVYCLHGQWTPRTIVCEYGCAAAPCSQYDAPPPPYLILRTSRNPHGSGRLADLVSQRDWLEVGCNPKEAVPACRKEGVDCLASTQLIWCLAGHWTPELHLKCIYHCPGFDEFPLAKTLGYKVTYTGNKHGDSSTVECDETHNSVTPNVTRETVRCEYGQYQTPRLTCRSKCLESPALPREGMHFVGDTENNNHGAIRSIACDTDNGFQPMTGQATEDLVCLDGHWSPRTLECKRGCGRDYLVSLRKANYTLRSPTLLKPDQPGTYPMSFKPMTVVSVGCDTGRGYRSSRLDVINPLAVEQERINITCLGESSFDPNIQWDMVTLECAASCPTDALQKVGRDPRYSEEWTYASNIGHTSITPTPQELRNPPPLPDAKGPNPAAKWRGVPDFVYHNSQVRIQCAEGSTPRAINASSIGPLASEEILKCQFGFCTPHLGLCGQLSAIPFPLLFVHSEENHEEIVCLDGLWGGRTLEFSKHCDPFPMLSIERYKAEMVKGGTGGQAFRDRSFGAEYEVTCQKGFFPS</sequence>
<feature type="region of interest" description="Disordered" evidence="2">
    <location>
        <begin position="744"/>
        <end position="769"/>
    </location>
</feature>
<reference evidence="4 5" key="1">
    <citation type="submission" date="2014-11" db="EMBL/GenBank/DDBJ databases">
        <authorList>
            <person name="Zhu J."/>
            <person name="Qi W."/>
            <person name="Song R."/>
        </authorList>
    </citation>
    <scope>NUCLEOTIDE SEQUENCE [LARGE SCALE GENOMIC DNA]</scope>
</reference>
<dbReference type="InterPro" id="IPR035976">
    <property type="entry name" value="Sushi/SCR/CCP_sf"/>
</dbReference>